<keyword evidence="1" id="KW-0812">Transmembrane</keyword>
<dbReference type="EMBL" id="JAAVJS010000424">
    <property type="protein sequence ID" value="NJX17255.1"/>
    <property type="molecule type" value="Genomic_DNA"/>
</dbReference>
<dbReference type="Proteomes" id="UP000760545">
    <property type="component" value="Unassembled WGS sequence"/>
</dbReference>
<protein>
    <submittedName>
        <fullName evidence="2">Mechanosensitive ion channel family protein</fullName>
    </submittedName>
</protein>
<keyword evidence="1" id="KW-0472">Membrane</keyword>
<evidence type="ECO:0000313" key="3">
    <source>
        <dbReference type="Proteomes" id="UP000760545"/>
    </source>
</evidence>
<evidence type="ECO:0000256" key="1">
    <source>
        <dbReference type="SAM" id="Phobius"/>
    </source>
</evidence>
<accession>A0ABX1DGB1</accession>
<feature type="non-terminal residue" evidence="2">
    <location>
        <position position="93"/>
    </location>
</feature>
<evidence type="ECO:0000313" key="2">
    <source>
        <dbReference type="EMBL" id="NJX17255.1"/>
    </source>
</evidence>
<name>A0ABX1DGB1_9FLAO</name>
<comment type="caution">
    <text evidence="2">The sequence shown here is derived from an EMBL/GenBank/DDBJ whole genome shotgun (WGS) entry which is preliminary data.</text>
</comment>
<feature type="transmembrane region" description="Helical" evidence="1">
    <location>
        <begin position="36"/>
        <end position="55"/>
    </location>
</feature>
<sequence>MVPLITIFIAVAIQAGLINREIITDEGQVEFFQQARSLLLIFSFTWFIIVAIRIAKNQFLKQFDVTTADNLRARKFYTQFNIIERISIFVVIL</sequence>
<gene>
    <name evidence="2" type="ORF">HC176_17420</name>
</gene>
<keyword evidence="3" id="KW-1185">Reference proteome</keyword>
<proteinExistence type="predicted"/>
<organism evidence="2 3">
    <name type="scientific">Tamlana crocina</name>
    <dbReference type="NCBI Taxonomy" id="393006"/>
    <lineage>
        <taxon>Bacteria</taxon>
        <taxon>Pseudomonadati</taxon>
        <taxon>Bacteroidota</taxon>
        <taxon>Flavobacteriia</taxon>
        <taxon>Flavobacteriales</taxon>
        <taxon>Flavobacteriaceae</taxon>
        <taxon>Tamlana</taxon>
    </lineage>
</organism>
<keyword evidence="1" id="KW-1133">Transmembrane helix</keyword>
<reference evidence="2 3" key="1">
    <citation type="submission" date="2020-03" db="EMBL/GenBank/DDBJ databases">
        <title>Tamlana sp. nov, isolated from XXX.</title>
        <authorList>
            <person name="Cao W.R."/>
        </authorList>
    </citation>
    <scope>NUCLEOTIDE SEQUENCE [LARGE SCALE GENOMIC DNA]</scope>
    <source>
        <strain evidence="2 3">HST1-43</strain>
    </source>
</reference>